<keyword evidence="11" id="KW-1185">Reference proteome</keyword>
<feature type="transmembrane region" description="Helical" evidence="8">
    <location>
        <begin position="257"/>
        <end position="280"/>
    </location>
</feature>
<proteinExistence type="predicted"/>
<evidence type="ECO:0000256" key="7">
    <source>
        <dbReference type="ARBA" id="ARBA00023136"/>
    </source>
</evidence>
<feature type="transmembrane region" description="Helical" evidence="8">
    <location>
        <begin position="110"/>
        <end position="128"/>
    </location>
</feature>
<comment type="caution">
    <text evidence="10">The sequence shown here is derived from an EMBL/GenBank/DDBJ whole genome shotgun (WGS) entry which is preliminary data.</text>
</comment>
<dbReference type="Proteomes" id="UP000433652">
    <property type="component" value="Unassembled WGS sequence"/>
</dbReference>
<evidence type="ECO:0000259" key="9">
    <source>
        <dbReference type="Pfam" id="PF13231"/>
    </source>
</evidence>
<evidence type="ECO:0000256" key="4">
    <source>
        <dbReference type="ARBA" id="ARBA00022679"/>
    </source>
</evidence>
<feature type="transmembrane region" description="Helical" evidence="8">
    <location>
        <begin position="316"/>
        <end position="335"/>
    </location>
</feature>
<keyword evidence="7 8" id="KW-0472">Membrane</keyword>
<feature type="transmembrane region" description="Helical" evidence="8">
    <location>
        <begin position="12"/>
        <end position="28"/>
    </location>
</feature>
<comment type="subcellular location">
    <subcellularLocation>
        <location evidence="1">Cell membrane</location>
        <topology evidence="1">Multi-pass membrane protein</topology>
    </subcellularLocation>
</comment>
<dbReference type="Pfam" id="PF13231">
    <property type="entry name" value="PMT_2"/>
    <property type="match status" value="1"/>
</dbReference>
<feature type="transmembrane region" description="Helical" evidence="8">
    <location>
        <begin position="82"/>
        <end position="103"/>
    </location>
</feature>
<sequence>MDRPQETDRWDTFAIAAILLLALALRLYRLDAPLWYDEVLTLTNFVRLPWPNLLSDFSSLNNHMAYSVEAKLAVGLLGESAFAMRLPAVLFGVGSIALIWPMVRQAAGRGPTLVAMGLAAISYHHIWFSQNARGYTELLFFTSLATLIFVRAVARPSWGLCICYAVALALAMYTHLSAGFFIASHGVVGIYLLLRRQAGMQLAYGGVMGAVLTVLLYAPVIPQVIPAMNQVSDGKTSSTMAEWTNPLRMLGEIGASFGPLGPIAPLLIAGALLVIVLGAIRLWRGAPVLTAIYVLSIPIALVMLMVLSFRIWPRYFFVDINIIFVFAALGCSVFTNWLKRWFGERAGAPLFAAAALAMVVVSLVLLPKNYLHPKQDFAGAVARFEAERRPGDRLAAISLAAEPLKSYFAPEVAVIESDADLQRLLAETPNIFVITAFDNHVETGQEQLLAVIEQRAKAVIEFDGTLGGGEVRMFRLRGKGARQADAAQAVCGNRTDDGCG</sequence>
<dbReference type="AlphaFoldDB" id="A0A6I4T0E5"/>
<feature type="domain" description="Glycosyltransferase RgtA/B/C/D-like" evidence="9">
    <location>
        <begin position="71"/>
        <end position="220"/>
    </location>
</feature>
<dbReference type="InterPro" id="IPR038731">
    <property type="entry name" value="RgtA/B/C-like"/>
</dbReference>
<accession>A0A6I4T0E5</accession>
<keyword evidence="5 8" id="KW-0812">Transmembrane</keyword>
<dbReference type="PANTHER" id="PTHR33908">
    <property type="entry name" value="MANNOSYLTRANSFERASE YKCB-RELATED"/>
    <property type="match status" value="1"/>
</dbReference>
<reference evidence="10 11" key="1">
    <citation type="submission" date="2019-12" db="EMBL/GenBank/DDBJ databases">
        <title>Genomic-based taxomic classification of the family Erythrobacteraceae.</title>
        <authorList>
            <person name="Xu L."/>
        </authorList>
    </citation>
    <scope>NUCLEOTIDE SEQUENCE [LARGE SCALE GENOMIC DNA]</scope>
    <source>
        <strain evidence="10 11">MCCC 1K01500</strain>
    </source>
</reference>
<feature type="transmembrane region" description="Helical" evidence="8">
    <location>
        <begin position="161"/>
        <end position="182"/>
    </location>
</feature>
<dbReference type="GO" id="GO:0009103">
    <property type="term" value="P:lipopolysaccharide biosynthetic process"/>
    <property type="evidence" value="ECO:0007669"/>
    <property type="project" value="UniProtKB-ARBA"/>
</dbReference>
<evidence type="ECO:0000256" key="5">
    <source>
        <dbReference type="ARBA" id="ARBA00022692"/>
    </source>
</evidence>
<keyword evidence="4" id="KW-0808">Transferase</keyword>
<evidence type="ECO:0000256" key="8">
    <source>
        <dbReference type="SAM" id="Phobius"/>
    </source>
</evidence>
<name>A0A6I4T0E5_9SPHN</name>
<dbReference type="InterPro" id="IPR050297">
    <property type="entry name" value="LipidA_mod_glycosyltrf_83"/>
</dbReference>
<dbReference type="OrthoDB" id="559425at2"/>
<feature type="transmembrane region" description="Helical" evidence="8">
    <location>
        <begin position="286"/>
        <end position="309"/>
    </location>
</feature>
<evidence type="ECO:0000256" key="1">
    <source>
        <dbReference type="ARBA" id="ARBA00004651"/>
    </source>
</evidence>
<evidence type="ECO:0000256" key="2">
    <source>
        <dbReference type="ARBA" id="ARBA00022475"/>
    </source>
</evidence>
<feature type="transmembrane region" description="Helical" evidence="8">
    <location>
        <begin position="202"/>
        <end position="220"/>
    </location>
</feature>
<organism evidence="10 11">
    <name type="scientific">Croceibacterium salegens</name>
    <dbReference type="NCBI Taxonomy" id="1737568"/>
    <lineage>
        <taxon>Bacteria</taxon>
        <taxon>Pseudomonadati</taxon>
        <taxon>Pseudomonadota</taxon>
        <taxon>Alphaproteobacteria</taxon>
        <taxon>Sphingomonadales</taxon>
        <taxon>Erythrobacteraceae</taxon>
        <taxon>Croceibacterium</taxon>
    </lineage>
</organism>
<dbReference type="EMBL" id="WTYM01000057">
    <property type="protein sequence ID" value="MXO60737.1"/>
    <property type="molecule type" value="Genomic_DNA"/>
</dbReference>
<evidence type="ECO:0000313" key="11">
    <source>
        <dbReference type="Proteomes" id="UP000433652"/>
    </source>
</evidence>
<evidence type="ECO:0000256" key="3">
    <source>
        <dbReference type="ARBA" id="ARBA00022676"/>
    </source>
</evidence>
<keyword evidence="3" id="KW-0328">Glycosyltransferase</keyword>
<dbReference type="GO" id="GO:0005886">
    <property type="term" value="C:plasma membrane"/>
    <property type="evidence" value="ECO:0007669"/>
    <property type="project" value="UniProtKB-SubCell"/>
</dbReference>
<feature type="transmembrane region" description="Helical" evidence="8">
    <location>
        <begin position="347"/>
        <end position="366"/>
    </location>
</feature>
<keyword evidence="6 8" id="KW-1133">Transmembrane helix</keyword>
<gene>
    <name evidence="10" type="ORF">GRI89_14435</name>
</gene>
<dbReference type="GO" id="GO:0016763">
    <property type="term" value="F:pentosyltransferase activity"/>
    <property type="evidence" value="ECO:0007669"/>
    <property type="project" value="TreeGrafter"/>
</dbReference>
<dbReference type="PANTHER" id="PTHR33908:SF11">
    <property type="entry name" value="MEMBRANE PROTEIN"/>
    <property type="match status" value="1"/>
</dbReference>
<evidence type="ECO:0000313" key="10">
    <source>
        <dbReference type="EMBL" id="MXO60737.1"/>
    </source>
</evidence>
<dbReference type="RefSeq" id="WP_159797154.1">
    <property type="nucleotide sequence ID" value="NZ_WTYM01000057.1"/>
</dbReference>
<evidence type="ECO:0000256" key="6">
    <source>
        <dbReference type="ARBA" id="ARBA00022989"/>
    </source>
</evidence>
<keyword evidence="2" id="KW-1003">Cell membrane</keyword>
<feature type="transmembrane region" description="Helical" evidence="8">
    <location>
        <begin position="134"/>
        <end position="154"/>
    </location>
</feature>
<protein>
    <recommendedName>
        <fullName evidence="9">Glycosyltransferase RgtA/B/C/D-like domain-containing protein</fullName>
    </recommendedName>
</protein>